<comment type="similarity">
    <text evidence="1">Belongs to the short-chain dehydrogenases/reductases (SDR) family.</text>
</comment>
<reference evidence="3 4" key="1">
    <citation type="journal article" date="2013" name="Genome Announc.">
        <title>Genome Sequence of the Obligate Gammaproteobacterial Methanotroph Methylomicrobium album Strain BG8.</title>
        <authorList>
            <person name="Kits K.D."/>
            <person name="Kalyuzhnaya M.G."/>
            <person name="Klotz M.G."/>
            <person name="Jetten M.S."/>
            <person name="Op den Camp H.J."/>
            <person name="Vuilleumier S."/>
            <person name="Bringel F."/>
            <person name="Dispirito A.A."/>
            <person name="Murrell J.C."/>
            <person name="Bruce D."/>
            <person name="Cheng J.F."/>
            <person name="Copeland A."/>
            <person name="Goodwin L."/>
            <person name="Hauser L."/>
            <person name="Lajus A."/>
            <person name="Land M.L."/>
            <person name="Lapidus A."/>
            <person name="Lucas S."/>
            <person name="Medigue C."/>
            <person name="Pitluck S."/>
            <person name="Woyke T."/>
            <person name="Zeytun A."/>
            <person name="Stein L.Y."/>
        </authorList>
    </citation>
    <scope>NUCLEOTIDE SEQUENCE [LARGE SCALE GENOMIC DNA]</scope>
    <source>
        <strain evidence="3 4">BG8</strain>
    </source>
</reference>
<dbReference type="InterPro" id="IPR036291">
    <property type="entry name" value="NAD(P)-bd_dom_sf"/>
</dbReference>
<evidence type="ECO:0000313" key="4">
    <source>
        <dbReference type="Proteomes" id="UP000005090"/>
    </source>
</evidence>
<organism evidence="3 4">
    <name type="scientific">Methylomicrobium album BG8</name>
    <dbReference type="NCBI Taxonomy" id="686340"/>
    <lineage>
        <taxon>Bacteria</taxon>
        <taxon>Pseudomonadati</taxon>
        <taxon>Pseudomonadota</taxon>
        <taxon>Gammaproteobacteria</taxon>
        <taxon>Methylococcales</taxon>
        <taxon>Methylococcaceae</taxon>
        <taxon>Methylomicrobium</taxon>
    </lineage>
</organism>
<dbReference type="CDD" id="cd05233">
    <property type="entry name" value="SDR_c"/>
    <property type="match status" value="1"/>
</dbReference>
<evidence type="ECO:0008006" key="5">
    <source>
        <dbReference type="Google" id="ProtNLM"/>
    </source>
</evidence>
<dbReference type="PRINTS" id="PR00080">
    <property type="entry name" value="SDRFAMILY"/>
</dbReference>
<proteinExistence type="inferred from homology"/>
<dbReference type="HOGENOM" id="CLU_010194_1_3_6"/>
<evidence type="ECO:0000256" key="1">
    <source>
        <dbReference type="ARBA" id="ARBA00006484"/>
    </source>
</evidence>
<dbReference type="Proteomes" id="UP000005090">
    <property type="component" value="Chromosome"/>
</dbReference>
<dbReference type="EMBL" id="CM001475">
    <property type="protein sequence ID" value="EIC31126.1"/>
    <property type="molecule type" value="Genomic_DNA"/>
</dbReference>
<sequence length="241" mass="25949">MKTLLITGSTSAIGLAVCQALAERGAQLVLHYHANRQKADVLAAWLDARGGEYSFCQTDLTRPGNAKALIAHALERFGRLDGLVNGVGPYVYKNILEVTPEDWLADIDLNLNSCFHTCHYALDALRLSRGQIVNFAFSGVDNIKPWPMSAGYSSAKTGVAALTKSLAAALAPDKVRVNAICPGLTEDQDIGAEERQAMAAQIPYGRPVMPEEIGKTVAWLIYDSPEIITGSLLSVSGGWEY</sequence>
<dbReference type="RefSeq" id="WP_005374241.1">
    <property type="nucleotide sequence ID" value="NZ_CM001475.1"/>
</dbReference>
<name>H8GRE7_METAL</name>
<dbReference type="PRINTS" id="PR00081">
    <property type="entry name" value="GDHRDH"/>
</dbReference>
<gene>
    <name evidence="3" type="ORF">Metal_3477</name>
</gene>
<dbReference type="PANTHER" id="PTHR43639">
    <property type="entry name" value="OXIDOREDUCTASE, SHORT-CHAIN DEHYDROGENASE/REDUCTASE FAMILY (AFU_ORTHOLOGUE AFUA_5G02870)"/>
    <property type="match status" value="1"/>
</dbReference>
<dbReference type="AlphaFoldDB" id="H8GRE7"/>
<dbReference type="STRING" id="686340.Metal_3477"/>
<evidence type="ECO:0000313" key="3">
    <source>
        <dbReference type="EMBL" id="EIC31126.1"/>
    </source>
</evidence>
<dbReference type="Pfam" id="PF13561">
    <property type="entry name" value="adh_short_C2"/>
    <property type="match status" value="1"/>
</dbReference>
<dbReference type="SUPFAM" id="SSF51735">
    <property type="entry name" value="NAD(P)-binding Rossmann-fold domains"/>
    <property type="match status" value="1"/>
</dbReference>
<dbReference type="InterPro" id="IPR002347">
    <property type="entry name" value="SDR_fam"/>
</dbReference>
<keyword evidence="4" id="KW-1185">Reference proteome</keyword>
<keyword evidence="2" id="KW-0560">Oxidoreductase</keyword>
<protein>
    <recommendedName>
        <fullName evidence="5">Short-chain alcohol dehydrogenase like protein</fullName>
    </recommendedName>
</protein>
<dbReference type="eggNOG" id="COG1028">
    <property type="taxonomic scope" value="Bacteria"/>
</dbReference>
<dbReference type="GO" id="GO:0016491">
    <property type="term" value="F:oxidoreductase activity"/>
    <property type="evidence" value="ECO:0007669"/>
    <property type="project" value="UniProtKB-KW"/>
</dbReference>
<dbReference type="PANTHER" id="PTHR43639:SF1">
    <property type="entry name" value="SHORT-CHAIN DEHYDROGENASE_REDUCTASE FAMILY PROTEIN"/>
    <property type="match status" value="1"/>
</dbReference>
<dbReference type="Gene3D" id="3.40.50.720">
    <property type="entry name" value="NAD(P)-binding Rossmann-like Domain"/>
    <property type="match status" value="1"/>
</dbReference>
<accession>H8GRE7</accession>
<evidence type="ECO:0000256" key="2">
    <source>
        <dbReference type="ARBA" id="ARBA00023002"/>
    </source>
</evidence>